<dbReference type="EMBL" id="FOKJ01000023">
    <property type="protein sequence ID" value="SFB19778.1"/>
    <property type="molecule type" value="Genomic_DNA"/>
</dbReference>
<gene>
    <name evidence="1" type="ORF">SAMN04244571_01753</name>
</gene>
<protein>
    <submittedName>
        <fullName evidence="1">Uncharacterized protein</fullName>
    </submittedName>
</protein>
<organism evidence="1 2">
    <name type="scientific">Azotobacter beijerinckii</name>
    <dbReference type="NCBI Taxonomy" id="170623"/>
    <lineage>
        <taxon>Bacteria</taxon>
        <taxon>Pseudomonadati</taxon>
        <taxon>Pseudomonadota</taxon>
        <taxon>Gammaproteobacteria</taxon>
        <taxon>Pseudomonadales</taxon>
        <taxon>Pseudomonadaceae</taxon>
        <taxon>Azotobacter</taxon>
    </lineage>
</organism>
<evidence type="ECO:0000313" key="2">
    <source>
        <dbReference type="Proteomes" id="UP000198861"/>
    </source>
</evidence>
<evidence type="ECO:0000313" key="1">
    <source>
        <dbReference type="EMBL" id="SFB19778.1"/>
    </source>
</evidence>
<proteinExistence type="predicted"/>
<sequence length="67" mass="7636">MSYEIRSHVKANETKVRLDDETDELLRSMARFSRTQKAVLARRILIKGLREMLVELGVESTATSDVA</sequence>
<dbReference type="Proteomes" id="UP000198861">
    <property type="component" value="Unassembled WGS sequence"/>
</dbReference>
<name>A0A1I0Z5R1_9GAMM</name>
<keyword evidence="2" id="KW-1185">Reference proteome</keyword>
<comment type="caution">
    <text evidence="1">The sequence shown here is derived from an EMBL/GenBank/DDBJ whole genome shotgun (WGS) entry which is preliminary data.</text>
</comment>
<dbReference type="RefSeq" id="WP_091013327.1">
    <property type="nucleotide sequence ID" value="NZ_FOKJ01000023.1"/>
</dbReference>
<reference evidence="1 2" key="1">
    <citation type="submission" date="2016-10" db="EMBL/GenBank/DDBJ databases">
        <authorList>
            <person name="Varghese N."/>
            <person name="Submissions S."/>
        </authorList>
    </citation>
    <scope>NUCLEOTIDE SEQUENCE [LARGE SCALE GENOMIC DNA]</scope>
    <source>
        <strain evidence="1 2">DSM 282</strain>
    </source>
</reference>
<accession>A0A1I0Z5R1</accession>